<protein>
    <submittedName>
        <fullName evidence="5">Putative PEP-CTERM system TPR-repeat lipoprotein</fullName>
    </submittedName>
</protein>
<evidence type="ECO:0000256" key="1">
    <source>
        <dbReference type="ARBA" id="ARBA00022737"/>
    </source>
</evidence>
<organism evidence="5 6">
    <name type="scientific">Eilatimonas milleporae</name>
    <dbReference type="NCBI Taxonomy" id="911205"/>
    <lineage>
        <taxon>Bacteria</taxon>
        <taxon>Pseudomonadati</taxon>
        <taxon>Pseudomonadota</taxon>
        <taxon>Alphaproteobacteria</taxon>
        <taxon>Kordiimonadales</taxon>
        <taxon>Kordiimonadaceae</taxon>
        <taxon>Eilatimonas</taxon>
    </lineage>
</organism>
<evidence type="ECO:0000313" key="6">
    <source>
        <dbReference type="Proteomes" id="UP000271227"/>
    </source>
</evidence>
<dbReference type="PANTHER" id="PTHR45586:SF1">
    <property type="entry name" value="LIPOPOLYSACCHARIDE ASSEMBLY PROTEIN B"/>
    <property type="match status" value="1"/>
</dbReference>
<proteinExistence type="predicted"/>
<sequence length="972" mass="104550">MTVPDLQQSGFKTRSMVDATSPRPSSGSRVRVLSAGFLILIGTLGTAPLALGQETAGNPSQAGLPTLELAEAALQDRRPADALDILSAMVDRDEASVPLYLLMARAYLESGAGVTAEAAIGRARDLGADYAATSVMLAKAYLMQGRALEALGALRGVSIPESQRTEALVVQGDAHFAGRQLQDAQRYYALARDAAPEDHRAYLGLARLALQARDYDKAATLAQEAARLSPDSSMVVYTQGLISRYQGRPDDARVAFERAAALFPGNILAQLELAALKIAAGQDDAAENHLDIVYASAPGHPIAQYLNAVLLARRGDYTGAEALLLRTRTLVDRYLPALYVFGFVSYATGKDTAAERALSRVLAARPDNREARLTLAASLIRQGRPGQARQILAPLLTVEDRRDPLAAALSATAAIAVGDVAEGEELLADIADTDIAADAVNGSVLLEGLTRKLALVRFVADGADAGLSTLANSMRSSEGDVRGLSLLASMQIRSGALDAAAETARRLLAVAPERALGHNLLGTVRYVQGDFQASLESFDTALSRRDDYHTARRNRALARFALGDLDGAVRDLETLLDAVPGDIRAKALLGRSLFALDRAEEAVEYFREVVRARPADAEVRVDYADALSRAGRTLVARDQASRAVSMASDRPELLARLGAIMMDVGDPARGARILSRYVAYRPDDPAANELHGRALLAAGLTTGARFSFTRAYERAGQEDRQRLNWYLFAADARGGRLDEALRRYPDLRIAARPDDVSQAVLGDAFLTSGRPTDAVAAYRRAEEAGERNPELALGLSRALEATGDHQTAVRVLRDALDDMPGVRRLRLALSEIYRRQGDPQSAARQLEEILAAGLADANVSARLAEVYLDLGRKESVIYAERARTLMPDDPYVLNVYGWVKLQAERDVGEAVAALAAAARRAPAQARYKYHYAMALVARGDREGARRQLEKALSLDPDFDGADAARSQLEQLM</sequence>
<dbReference type="AlphaFoldDB" id="A0A3M0CQ65"/>
<dbReference type="InterPro" id="IPR051012">
    <property type="entry name" value="CellSynth/LPSAsmb/PSIAsmb"/>
</dbReference>
<feature type="repeat" description="TPR" evidence="3">
    <location>
        <begin position="925"/>
        <end position="958"/>
    </location>
</feature>
<dbReference type="Pfam" id="PF13432">
    <property type="entry name" value="TPR_16"/>
    <property type="match status" value="6"/>
</dbReference>
<dbReference type="Pfam" id="PF14559">
    <property type="entry name" value="TPR_19"/>
    <property type="match status" value="2"/>
</dbReference>
<feature type="region of interest" description="Disordered" evidence="4">
    <location>
        <begin position="1"/>
        <end position="28"/>
    </location>
</feature>
<accession>A0A3M0CQ65</accession>
<dbReference type="PANTHER" id="PTHR45586">
    <property type="entry name" value="TPR REPEAT-CONTAINING PROTEIN PA4667"/>
    <property type="match status" value="1"/>
</dbReference>
<dbReference type="RefSeq" id="WP_147453506.1">
    <property type="nucleotide sequence ID" value="NZ_REFR01000010.1"/>
</dbReference>
<name>A0A3M0CQ65_9PROT</name>
<evidence type="ECO:0000256" key="3">
    <source>
        <dbReference type="PROSITE-ProRule" id="PRU00339"/>
    </source>
</evidence>
<dbReference type="EMBL" id="REFR01000010">
    <property type="protein sequence ID" value="RMB08926.1"/>
    <property type="molecule type" value="Genomic_DNA"/>
</dbReference>
<dbReference type="InterPro" id="IPR019734">
    <property type="entry name" value="TPR_rpt"/>
</dbReference>
<dbReference type="Proteomes" id="UP000271227">
    <property type="component" value="Unassembled WGS sequence"/>
</dbReference>
<gene>
    <name evidence="5" type="ORF">BXY39_1573</name>
</gene>
<dbReference type="NCBIfam" id="TIGR02917">
    <property type="entry name" value="PEP_TPR_lipo"/>
    <property type="match status" value="1"/>
</dbReference>
<dbReference type="PROSITE" id="PS50005">
    <property type="entry name" value="TPR"/>
    <property type="match status" value="3"/>
</dbReference>
<dbReference type="SMART" id="SM00028">
    <property type="entry name" value="TPR"/>
    <property type="match status" value="13"/>
</dbReference>
<dbReference type="SUPFAM" id="SSF48452">
    <property type="entry name" value="TPR-like"/>
    <property type="match status" value="4"/>
</dbReference>
<keyword evidence="2 3" id="KW-0802">TPR repeat</keyword>
<evidence type="ECO:0000256" key="2">
    <source>
        <dbReference type="ARBA" id="ARBA00022803"/>
    </source>
</evidence>
<feature type="repeat" description="TPR" evidence="3">
    <location>
        <begin position="199"/>
        <end position="232"/>
    </location>
</feature>
<dbReference type="InterPro" id="IPR011990">
    <property type="entry name" value="TPR-like_helical_dom_sf"/>
</dbReference>
<dbReference type="Pfam" id="PF13181">
    <property type="entry name" value="TPR_8"/>
    <property type="match status" value="1"/>
</dbReference>
<keyword evidence="6" id="KW-1185">Reference proteome</keyword>
<reference evidence="5 6" key="1">
    <citation type="submission" date="2018-10" db="EMBL/GenBank/DDBJ databases">
        <title>Genomic Encyclopedia of Archaeal and Bacterial Type Strains, Phase II (KMG-II): from individual species to whole genera.</title>
        <authorList>
            <person name="Goeker M."/>
        </authorList>
    </citation>
    <scope>NUCLEOTIDE SEQUENCE [LARGE SCALE GENOMIC DNA]</scope>
    <source>
        <strain evidence="5 6">DSM 25217</strain>
    </source>
</reference>
<keyword evidence="5" id="KW-0449">Lipoprotein</keyword>
<dbReference type="Gene3D" id="1.25.40.10">
    <property type="entry name" value="Tetratricopeptide repeat domain"/>
    <property type="match status" value="3"/>
</dbReference>
<feature type="compositionally biased region" description="Polar residues" evidence="4">
    <location>
        <begin position="1"/>
        <end position="12"/>
    </location>
</feature>
<dbReference type="InterPro" id="IPR014266">
    <property type="entry name" value="PEP-CTERM_TPR_PrsT"/>
</dbReference>
<comment type="caution">
    <text evidence="5">The sequence shown here is derived from an EMBL/GenBank/DDBJ whole genome shotgun (WGS) entry which is preliminary data.</text>
</comment>
<dbReference type="InParanoid" id="A0A3M0CQ65"/>
<keyword evidence="1" id="KW-0677">Repeat</keyword>
<dbReference type="OrthoDB" id="7637125at2"/>
<evidence type="ECO:0000256" key="4">
    <source>
        <dbReference type="SAM" id="MobiDB-lite"/>
    </source>
</evidence>
<evidence type="ECO:0000313" key="5">
    <source>
        <dbReference type="EMBL" id="RMB08926.1"/>
    </source>
</evidence>
<feature type="repeat" description="TPR" evidence="3">
    <location>
        <begin position="583"/>
        <end position="616"/>
    </location>
</feature>